<dbReference type="Gene3D" id="3.40.50.1820">
    <property type="entry name" value="alpha/beta hydrolase"/>
    <property type="match status" value="1"/>
</dbReference>
<evidence type="ECO:0000313" key="3">
    <source>
        <dbReference type="Proteomes" id="UP001431313"/>
    </source>
</evidence>
<dbReference type="InterPro" id="IPR029058">
    <property type="entry name" value="AB_hydrolase_fold"/>
</dbReference>
<dbReference type="SUPFAM" id="SSF53474">
    <property type="entry name" value="alpha/beta-Hydrolases"/>
    <property type="match status" value="1"/>
</dbReference>
<dbReference type="PANTHER" id="PTHR43194">
    <property type="entry name" value="HYDROLASE ALPHA/BETA FOLD FAMILY"/>
    <property type="match status" value="1"/>
</dbReference>
<reference evidence="2" key="1">
    <citation type="submission" date="2022-08" db="EMBL/GenBank/DDBJ databases">
        <authorList>
            <person name="Somphong A."/>
            <person name="Phongsopitanun W."/>
        </authorList>
    </citation>
    <scope>NUCLEOTIDE SEQUENCE</scope>
    <source>
        <strain evidence="2">LP05-1</strain>
    </source>
</reference>
<evidence type="ECO:0000313" key="2">
    <source>
        <dbReference type="EMBL" id="MCS0637746.1"/>
    </source>
</evidence>
<dbReference type="PANTHER" id="PTHR43194:SF5">
    <property type="entry name" value="PIMELOYL-[ACYL-CARRIER PROTEIN] METHYL ESTER ESTERASE"/>
    <property type="match status" value="1"/>
</dbReference>
<protein>
    <submittedName>
        <fullName evidence="2">Alpha/beta fold hydrolase</fullName>
    </submittedName>
</protein>
<dbReference type="InterPro" id="IPR000073">
    <property type="entry name" value="AB_hydrolase_1"/>
</dbReference>
<evidence type="ECO:0000259" key="1">
    <source>
        <dbReference type="Pfam" id="PF00561"/>
    </source>
</evidence>
<gene>
    <name evidence="2" type="ORF">NX801_19160</name>
</gene>
<accession>A0ABT2CK00</accession>
<dbReference type="Proteomes" id="UP001431313">
    <property type="component" value="Unassembled WGS sequence"/>
</dbReference>
<dbReference type="RefSeq" id="WP_258788997.1">
    <property type="nucleotide sequence ID" value="NZ_JANUGQ010000016.1"/>
</dbReference>
<dbReference type="GO" id="GO:0016787">
    <property type="term" value="F:hydrolase activity"/>
    <property type="evidence" value="ECO:0007669"/>
    <property type="project" value="UniProtKB-KW"/>
</dbReference>
<dbReference type="Pfam" id="PF00561">
    <property type="entry name" value="Abhydrolase_1"/>
    <property type="match status" value="1"/>
</dbReference>
<proteinExistence type="predicted"/>
<feature type="domain" description="AB hydrolase-1" evidence="1">
    <location>
        <begin position="19"/>
        <end position="245"/>
    </location>
</feature>
<keyword evidence="3" id="KW-1185">Reference proteome</keyword>
<keyword evidence="2" id="KW-0378">Hydrolase</keyword>
<organism evidence="2 3">
    <name type="scientific">Streptomyces pyxinae</name>
    <dbReference type="NCBI Taxonomy" id="2970734"/>
    <lineage>
        <taxon>Bacteria</taxon>
        <taxon>Bacillati</taxon>
        <taxon>Actinomycetota</taxon>
        <taxon>Actinomycetes</taxon>
        <taxon>Kitasatosporales</taxon>
        <taxon>Streptomycetaceae</taxon>
        <taxon>Streptomyces</taxon>
    </lineage>
</organism>
<sequence>MPAYARTVRRTDDGSAPGLLLAHGAGGGVSANYGPVLDRLAAGRRLVGADYPGTGVTPRATVPLELDELAEGLVAAADAEGLERFAVAGYSLGGAVAVRIAARHPERVTALVLTAPFARPDHRLRLTAQVWRDLAADGRPEVLGRFMVPLAAAPEALAGLSAEEVEEIARVAGETAPPGSPEHADLVARLDARGDLARITAPTLVISTTADRLVEPALHRAVAAGIPGARLAELPTGHLPFAEAPERWAELTDGFLRETEGR</sequence>
<comment type="caution">
    <text evidence="2">The sequence shown here is derived from an EMBL/GenBank/DDBJ whole genome shotgun (WGS) entry which is preliminary data.</text>
</comment>
<name>A0ABT2CK00_9ACTN</name>
<dbReference type="InterPro" id="IPR050228">
    <property type="entry name" value="Carboxylesterase_BioH"/>
</dbReference>
<dbReference type="PRINTS" id="PR00111">
    <property type="entry name" value="ABHYDROLASE"/>
</dbReference>
<dbReference type="EMBL" id="JANUGQ010000016">
    <property type="protein sequence ID" value="MCS0637746.1"/>
    <property type="molecule type" value="Genomic_DNA"/>
</dbReference>